<dbReference type="GO" id="GO:0035556">
    <property type="term" value="P:intracellular signal transduction"/>
    <property type="evidence" value="ECO:0007669"/>
    <property type="project" value="InterPro"/>
</dbReference>
<dbReference type="Pfam" id="PF00610">
    <property type="entry name" value="DEP"/>
    <property type="match status" value="1"/>
</dbReference>
<feature type="domain" description="Protein kinase" evidence="6">
    <location>
        <begin position="330"/>
        <end position="587"/>
    </location>
</feature>
<dbReference type="Gene3D" id="1.25.40.20">
    <property type="entry name" value="Ankyrin repeat-containing domain"/>
    <property type="match status" value="2"/>
</dbReference>
<dbReference type="PROSITE" id="PS50297">
    <property type="entry name" value="ANK_REP_REGION"/>
    <property type="match status" value="4"/>
</dbReference>
<dbReference type="SMART" id="SM00049">
    <property type="entry name" value="DEP"/>
    <property type="match status" value="1"/>
</dbReference>
<dbReference type="EMBL" id="HBIV01004987">
    <property type="protein sequence ID" value="CAE0649225.1"/>
    <property type="molecule type" value="Transcribed_RNA"/>
</dbReference>
<dbReference type="SUPFAM" id="SSF48403">
    <property type="entry name" value="Ankyrin repeat"/>
    <property type="match status" value="1"/>
</dbReference>
<proteinExistence type="predicted"/>
<feature type="repeat" description="ANK" evidence="3">
    <location>
        <begin position="220"/>
        <end position="252"/>
    </location>
</feature>
<reference evidence="8" key="1">
    <citation type="submission" date="2021-01" db="EMBL/GenBank/DDBJ databases">
        <authorList>
            <person name="Corre E."/>
            <person name="Pelletier E."/>
            <person name="Niang G."/>
            <person name="Scheremetjew M."/>
            <person name="Finn R."/>
            <person name="Kale V."/>
            <person name="Holt S."/>
            <person name="Cochrane G."/>
            <person name="Meng A."/>
            <person name="Brown T."/>
            <person name="Cohen L."/>
        </authorList>
    </citation>
    <scope>NUCLEOTIDE SEQUENCE</scope>
    <source>
        <strain evidence="8">CCCM811</strain>
    </source>
</reference>
<evidence type="ECO:0000256" key="2">
    <source>
        <dbReference type="ARBA" id="ARBA00022840"/>
    </source>
</evidence>
<dbReference type="GO" id="GO:0005524">
    <property type="term" value="F:ATP binding"/>
    <property type="evidence" value="ECO:0007669"/>
    <property type="project" value="UniProtKB-UniRule"/>
</dbReference>
<dbReference type="SUPFAM" id="SSF50729">
    <property type="entry name" value="PH domain-like"/>
    <property type="match status" value="1"/>
</dbReference>
<dbReference type="Gene3D" id="2.30.29.30">
    <property type="entry name" value="Pleckstrin-homology domain (PH domain)/Phosphotyrosine-binding domain (PTB)"/>
    <property type="match status" value="1"/>
</dbReference>
<keyword evidence="2 4" id="KW-0067">ATP-binding</keyword>
<dbReference type="FunFam" id="1.10.510.10:FF:000571">
    <property type="entry name" value="Maternal embryonic leucine zipper kinase"/>
    <property type="match status" value="1"/>
</dbReference>
<dbReference type="InterPro" id="IPR000719">
    <property type="entry name" value="Prot_kinase_dom"/>
</dbReference>
<dbReference type="InterPro" id="IPR036390">
    <property type="entry name" value="WH_DNA-bd_sf"/>
</dbReference>
<organism evidence="8">
    <name type="scientific">Lotharella globosa</name>
    <dbReference type="NCBI Taxonomy" id="91324"/>
    <lineage>
        <taxon>Eukaryota</taxon>
        <taxon>Sar</taxon>
        <taxon>Rhizaria</taxon>
        <taxon>Cercozoa</taxon>
        <taxon>Chlorarachniophyceae</taxon>
        <taxon>Lotharella</taxon>
    </lineage>
</organism>
<evidence type="ECO:0000256" key="1">
    <source>
        <dbReference type="ARBA" id="ARBA00022741"/>
    </source>
</evidence>
<dbReference type="InterPro" id="IPR000591">
    <property type="entry name" value="DEP_dom"/>
</dbReference>
<dbReference type="Pfam" id="PF00023">
    <property type="entry name" value="Ank"/>
    <property type="match status" value="1"/>
</dbReference>
<feature type="binding site" evidence="4">
    <location>
        <position position="359"/>
    </location>
    <ligand>
        <name>ATP</name>
        <dbReference type="ChEBI" id="CHEBI:30616"/>
    </ligand>
</feature>
<dbReference type="InterPro" id="IPR011009">
    <property type="entry name" value="Kinase-like_dom_sf"/>
</dbReference>
<sequence>MSNPWQKKKVVTMSRLHLAAASGSISELDELISMKYDVNAVSGEGTNGRQTPLMLAARNGHLEPVIKLLRSGAQLETEDSYGQTALLRAVRGAQVAVVRVILENKANVDHQDHYGVTALHMAVEMDSAEMISLLVSSGANIEIKTNNKCQFPFMSPYRLACALNSLESAQELLDIKADVDSKDSHGTTSLLDALSRQKMELLRLIVRYNPNLYVSSKQTEGVMPLSYAAGKLSVPFVQLLVEAKADVNKLDLGGKTALHFAARTNNTQAIEYLLKVGADYTLRDKTNRDPASYGNQYGSKEAVKLLEAAWMNSPDTQRHSDPLALVKQKYIIKKKLGEGAFGKVLAVEHIKNGNEYACKFIKRKKLSESAEAYLDSEIQIMFEVPHPGICRLYEVIKTKQAVCLIMEVLRGGDVLQRIVEKDVLDEQEAARVVRSVASTLGFLHGLGIIHRDLKPDNLMYRAKNGADVVIVDFGVAKHLADSEKYASSACGTPLYLAPEVITGPQYTHMCDMWSLGVILYVMLCGRPPFYAKDRSHLFRKIKDGLFSFPEKYWKNVSQGAKDLISILLVVDPKKRASPIQVARHPWIRKHAGLKFQEFKESNSKVEEEKATRMAEGFACLSRVVRFLVAVKRLYARFDLGTIDGASLRLLGAYRQGTFKPRVTDPGLVASLSTRSRRVMSQLKEFVIQPLMVVKVKNFDGEFVIERKYEGDLPGMEDHWWVSGSEGQMHVVGPADIMPIDKSGKAVPQVHRRTSFYKDVKPLDTDITIQHEMRIIGPGDSKGKTLKWKMVGWRDELMDVLPKEDRITLMFWNHIRLFVKRFGVIKSDQKKEHKMLAEAKRIQLMFLKKKACLKLTTFPKKVVHELDRLVTENKVDGSTFQKSARTCQKILEMRMWESLLRLIPRFQELFRRIKKDGTKRLMDKVALILPKRLLDLMASPSAGEEIYNKGDSTPIMQGHIEIASLQTDEEQGNDLRQRLHKILASELYTELNALAKVVGEDSELLVPGRRLYFAAPVKKKARMVFSSVNERKLVLCNDILAWLTPKLKLQRFIPLTELTCSEAKEEGRFCVVHQKKTYDFICKNKIEAKQWVQVINKTKEEWKQLGKNPRASSAVKEGEGVLSDIKHHREKQFSRMKRHALRDLVKTMKKSIDVKKRSKNFNTHSNSFVGEEFVQWMLKEKLVPNVQAAVRIGNELIVSGYVEHVSRDHGFRNNNLLYKINETLVKVGDKGAAVVRTLTNQNPTSISRSISAKQGGKRARITFVECQAKVVWKLEGRTRVPHAVLCLWSDSQPGEEDIISLADARTKPDAKDPLIFRVVPGGVDVSEDESYYEEYQIKCESEEKRDEWVKLLQSLHADEKTLGENLRKMISRAEEAILSLVNVSRSHDASAETKEAKIPESVSGESKDVRYISVNGEALPVHPVGFLKVGDFPFPASSREDLEDIFLQGLVAFFGELIGDKWTTSMTAMWKILTTTTSWSIVDEDGNLTSLTPEKEVAAEPTTGAVVTSMRVQIHPGSHFQPN</sequence>
<dbReference type="SUPFAM" id="SSF46785">
    <property type="entry name" value="Winged helix' DNA-binding domain"/>
    <property type="match status" value="1"/>
</dbReference>
<evidence type="ECO:0000313" key="8">
    <source>
        <dbReference type="EMBL" id="CAE0649225.1"/>
    </source>
</evidence>
<protein>
    <recommendedName>
        <fullName evidence="9">Non-specific serine/threonine protein kinase</fullName>
    </recommendedName>
</protein>
<evidence type="ECO:0008006" key="9">
    <source>
        <dbReference type="Google" id="ProtNLM"/>
    </source>
</evidence>
<dbReference type="CDD" id="cd00821">
    <property type="entry name" value="PH"/>
    <property type="match status" value="1"/>
</dbReference>
<dbReference type="PANTHER" id="PTHR24347">
    <property type="entry name" value="SERINE/THREONINE-PROTEIN KINASE"/>
    <property type="match status" value="1"/>
</dbReference>
<gene>
    <name evidence="8" type="ORF">LGLO00237_LOCUS3531</name>
</gene>
<feature type="domain" description="PH" evidence="5">
    <location>
        <begin position="1009"/>
        <end position="1099"/>
    </location>
</feature>
<feature type="domain" description="DEP" evidence="7">
    <location>
        <begin position="1147"/>
        <end position="1221"/>
    </location>
</feature>
<keyword evidence="1 4" id="KW-0547">Nucleotide-binding</keyword>
<feature type="repeat" description="ANK" evidence="3">
    <location>
        <begin position="48"/>
        <end position="80"/>
    </location>
</feature>
<dbReference type="CDD" id="cd05117">
    <property type="entry name" value="STKc_CAMK"/>
    <property type="match status" value="1"/>
</dbReference>
<dbReference type="PROSITE" id="PS50088">
    <property type="entry name" value="ANK_REPEAT"/>
    <property type="match status" value="5"/>
</dbReference>
<feature type="repeat" description="ANK" evidence="3">
    <location>
        <begin position="81"/>
        <end position="113"/>
    </location>
</feature>
<dbReference type="InterPro" id="IPR011993">
    <property type="entry name" value="PH-like_dom_sf"/>
</dbReference>
<dbReference type="SMART" id="SM00220">
    <property type="entry name" value="S_TKc"/>
    <property type="match status" value="1"/>
</dbReference>
<dbReference type="PROSITE" id="PS50186">
    <property type="entry name" value="DEP"/>
    <property type="match status" value="1"/>
</dbReference>
<evidence type="ECO:0000256" key="4">
    <source>
        <dbReference type="PROSITE-ProRule" id="PRU10141"/>
    </source>
</evidence>
<name>A0A7S3YEJ3_9EUKA</name>
<dbReference type="InterPro" id="IPR017441">
    <property type="entry name" value="Protein_kinase_ATP_BS"/>
</dbReference>
<keyword evidence="3" id="KW-0040">ANK repeat</keyword>
<dbReference type="FunFam" id="3.30.200.20:FF:000042">
    <property type="entry name" value="Aurora kinase A"/>
    <property type="match status" value="1"/>
</dbReference>
<accession>A0A7S3YEJ3</accession>
<dbReference type="SUPFAM" id="SSF56112">
    <property type="entry name" value="Protein kinase-like (PK-like)"/>
    <property type="match status" value="1"/>
</dbReference>
<dbReference type="SMART" id="SM00248">
    <property type="entry name" value="ANK"/>
    <property type="match status" value="8"/>
</dbReference>
<dbReference type="PROSITE" id="PS00108">
    <property type="entry name" value="PROTEIN_KINASE_ST"/>
    <property type="match status" value="1"/>
</dbReference>
<evidence type="ECO:0000259" key="6">
    <source>
        <dbReference type="PROSITE" id="PS50011"/>
    </source>
</evidence>
<dbReference type="SMART" id="SM00233">
    <property type="entry name" value="PH"/>
    <property type="match status" value="2"/>
</dbReference>
<dbReference type="Pfam" id="PF00069">
    <property type="entry name" value="Pkinase"/>
    <property type="match status" value="1"/>
</dbReference>
<dbReference type="Gene3D" id="1.10.510.10">
    <property type="entry name" value="Transferase(Phosphotransferase) domain 1"/>
    <property type="match status" value="1"/>
</dbReference>
<dbReference type="InterPro" id="IPR008271">
    <property type="entry name" value="Ser/Thr_kinase_AS"/>
</dbReference>
<dbReference type="GO" id="GO:0004672">
    <property type="term" value="F:protein kinase activity"/>
    <property type="evidence" value="ECO:0007669"/>
    <property type="project" value="InterPro"/>
</dbReference>
<dbReference type="InterPro" id="IPR002110">
    <property type="entry name" value="Ankyrin_rpt"/>
</dbReference>
<evidence type="ECO:0000256" key="3">
    <source>
        <dbReference type="PROSITE-ProRule" id="PRU00023"/>
    </source>
</evidence>
<evidence type="ECO:0000259" key="7">
    <source>
        <dbReference type="PROSITE" id="PS50186"/>
    </source>
</evidence>
<feature type="repeat" description="ANK" evidence="3">
    <location>
        <begin position="114"/>
        <end position="146"/>
    </location>
</feature>
<dbReference type="Gene3D" id="1.10.10.10">
    <property type="entry name" value="Winged helix-like DNA-binding domain superfamily/Winged helix DNA-binding domain"/>
    <property type="match status" value="1"/>
</dbReference>
<dbReference type="PROSITE" id="PS00107">
    <property type="entry name" value="PROTEIN_KINASE_ATP"/>
    <property type="match status" value="1"/>
</dbReference>
<feature type="repeat" description="ANK" evidence="3">
    <location>
        <begin position="253"/>
        <end position="285"/>
    </location>
</feature>
<dbReference type="InterPro" id="IPR001849">
    <property type="entry name" value="PH_domain"/>
</dbReference>
<dbReference type="PROSITE" id="PS50011">
    <property type="entry name" value="PROTEIN_KINASE_DOM"/>
    <property type="match status" value="1"/>
</dbReference>
<evidence type="ECO:0000259" key="5">
    <source>
        <dbReference type="PROSITE" id="PS50003"/>
    </source>
</evidence>
<dbReference type="InterPro" id="IPR036388">
    <property type="entry name" value="WH-like_DNA-bd_sf"/>
</dbReference>
<dbReference type="CDD" id="cd04371">
    <property type="entry name" value="DEP"/>
    <property type="match status" value="1"/>
</dbReference>
<dbReference type="InterPro" id="IPR036770">
    <property type="entry name" value="Ankyrin_rpt-contain_sf"/>
</dbReference>
<dbReference type="Pfam" id="PF12796">
    <property type="entry name" value="Ank_2"/>
    <property type="match status" value="2"/>
</dbReference>
<dbReference type="PROSITE" id="PS50003">
    <property type="entry name" value="PH_DOMAIN"/>
    <property type="match status" value="1"/>
</dbReference>